<dbReference type="AlphaFoldDB" id="A0A418Q5W1"/>
<evidence type="ECO:0000313" key="8">
    <source>
        <dbReference type="Proteomes" id="UP000285278"/>
    </source>
</evidence>
<keyword evidence="5 6" id="KW-0472">Membrane</keyword>
<gene>
    <name evidence="7" type="ORF">D3M95_08400</name>
</gene>
<dbReference type="RefSeq" id="WP_025401857.1">
    <property type="nucleotide sequence ID" value="NZ_CBCRUA010000011.1"/>
</dbReference>
<accession>A0A418Q5W1</accession>
<keyword evidence="3 6" id="KW-0812">Transmembrane</keyword>
<feature type="transmembrane region" description="Helical" evidence="6">
    <location>
        <begin position="154"/>
        <end position="174"/>
    </location>
</feature>
<dbReference type="OrthoDB" id="4481258at2"/>
<proteinExistence type="predicted"/>
<feature type="transmembrane region" description="Helical" evidence="6">
    <location>
        <begin position="300"/>
        <end position="324"/>
    </location>
</feature>
<protein>
    <submittedName>
        <fullName evidence="7">UPF0104 family protein</fullName>
    </submittedName>
</protein>
<dbReference type="InterPro" id="IPR022791">
    <property type="entry name" value="L-PG_synthase/AglD"/>
</dbReference>
<feature type="transmembrane region" description="Helical" evidence="6">
    <location>
        <begin position="50"/>
        <end position="70"/>
    </location>
</feature>
<dbReference type="PANTHER" id="PTHR39087">
    <property type="entry name" value="UPF0104 MEMBRANE PROTEIN MJ1595"/>
    <property type="match status" value="1"/>
</dbReference>
<name>A0A418Q5W1_9CORY</name>
<dbReference type="STRING" id="1451189.CFAL_00905"/>
<sequence length="348" mass="37064">MMSFLKKPSVRAALALILIVAIGVIAREHLHFIGDGWRELEHANNKWISLAVLALALSMVAQAEVMVILMRSAGVQVKRLSANMLGLAANAWSATFPGGPALSAAMIFREQMKWGATPVIASWYMVLSGVLASGGMAILAIGSIFFLGLTVKPLTLALSVVGVIALAIATNWVATHPRQVENWLLRQVRRFNRWQRKPEDRFTEAILGLGQQLSAVKLPLPRLSAAITASLLNWIFEILCLMACIFAIGAQPPVAGVILSFLTAKLAGQAQVTPGGLGPVDLALTSTLVGFGAMTSVQAFASVIVFRMLSFIGLALVGWIVFFVTKLANPRAAEETEPAGIAQDSASA</sequence>
<evidence type="ECO:0000256" key="2">
    <source>
        <dbReference type="ARBA" id="ARBA00022475"/>
    </source>
</evidence>
<comment type="subcellular location">
    <subcellularLocation>
        <location evidence="1">Cell membrane</location>
        <topology evidence="1">Multi-pass membrane protein</topology>
    </subcellularLocation>
</comment>
<dbReference type="PANTHER" id="PTHR39087:SF2">
    <property type="entry name" value="UPF0104 MEMBRANE PROTEIN MJ1595"/>
    <property type="match status" value="1"/>
</dbReference>
<evidence type="ECO:0000256" key="4">
    <source>
        <dbReference type="ARBA" id="ARBA00022989"/>
    </source>
</evidence>
<keyword evidence="8" id="KW-1185">Reference proteome</keyword>
<keyword evidence="2" id="KW-1003">Cell membrane</keyword>
<dbReference type="NCBIfam" id="TIGR00374">
    <property type="entry name" value="flippase-like domain"/>
    <property type="match status" value="1"/>
</dbReference>
<dbReference type="Proteomes" id="UP000285278">
    <property type="component" value="Unassembled WGS sequence"/>
</dbReference>
<organism evidence="7 8">
    <name type="scientific">Corynebacterium falsenii</name>
    <dbReference type="NCBI Taxonomy" id="108486"/>
    <lineage>
        <taxon>Bacteria</taxon>
        <taxon>Bacillati</taxon>
        <taxon>Actinomycetota</taxon>
        <taxon>Actinomycetes</taxon>
        <taxon>Mycobacteriales</taxon>
        <taxon>Corynebacteriaceae</taxon>
        <taxon>Corynebacterium</taxon>
    </lineage>
</organism>
<feature type="transmembrane region" description="Helical" evidence="6">
    <location>
        <begin position="231"/>
        <end position="264"/>
    </location>
</feature>
<dbReference type="GO" id="GO:0005886">
    <property type="term" value="C:plasma membrane"/>
    <property type="evidence" value="ECO:0007669"/>
    <property type="project" value="UniProtKB-SubCell"/>
</dbReference>
<feature type="transmembrane region" description="Helical" evidence="6">
    <location>
        <begin position="82"/>
        <end position="108"/>
    </location>
</feature>
<dbReference type="EMBL" id="QXJK01000009">
    <property type="protein sequence ID" value="RIX34116.1"/>
    <property type="molecule type" value="Genomic_DNA"/>
</dbReference>
<evidence type="ECO:0000313" key="7">
    <source>
        <dbReference type="EMBL" id="RIX34116.1"/>
    </source>
</evidence>
<evidence type="ECO:0000256" key="3">
    <source>
        <dbReference type="ARBA" id="ARBA00022692"/>
    </source>
</evidence>
<reference evidence="7 8" key="1">
    <citation type="submission" date="2018-09" db="EMBL/GenBank/DDBJ databases">
        <title>Optimization and identification of Corynebacterium falsenii FN1-14 from fish paste.</title>
        <authorList>
            <person name="Daroonpunt R."/>
            <person name="Tanasupawat S."/>
        </authorList>
    </citation>
    <scope>NUCLEOTIDE SEQUENCE [LARGE SCALE GENOMIC DNA]</scope>
    <source>
        <strain evidence="7 8">FN1-14</strain>
    </source>
</reference>
<evidence type="ECO:0000256" key="6">
    <source>
        <dbReference type="SAM" id="Phobius"/>
    </source>
</evidence>
<evidence type="ECO:0000256" key="1">
    <source>
        <dbReference type="ARBA" id="ARBA00004651"/>
    </source>
</evidence>
<dbReference type="Pfam" id="PF03706">
    <property type="entry name" value="LPG_synthase_TM"/>
    <property type="match status" value="1"/>
</dbReference>
<comment type="caution">
    <text evidence="7">The sequence shown here is derived from an EMBL/GenBank/DDBJ whole genome shotgun (WGS) entry which is preliminary data.</text>
</comment>
<keyword evidence="4 6" id="KW-1133">Transmembrane helix</keyword>
<evidence type="ECO:0000256" key="5">
    <source>
        <dbReference type="ARBA" id="ARBA00023136"/>
    </source>
</evidence>
<feature type="transmembrane region" description="Helical" evidence="6">
    <location>
        <begin position="120"/>
        <end position="147"/>
    </location>
</feature>